<proteinExistence type="inferred from homology"/>
<feature type="region of interest" description="Disordered" evidence="4">
    <location>
        <begin position="507"/>
        <end position="526"/>
    </location>
</feature>
<evidence type="ECO:0000259" key="6">
    <source>
        <dbReference type="Pfam" id="PF03081"/>
    </source>
</evidence>
<dbReference type="GO" id="GO:0006887">
    <property type="term" value="P:exocytosis"/>
    <property type="evidence" value="ECO:0007669"/>
    <property type="project" value="UniProtKB-KW"/>
</dbReference>
<organism evidence="7 8">
    <name type="scientific">Glycine soja</name>
    <name type="common">Wild soybean</name>
    <dbReference type="NCBI Taxonomy" id="3848"/>
    <lineage>
        <taxon>Eukaryota</taxon>
        <taxon>Viridiplantae</taxon>
        <taxon>Streptophyta</taxon>
        <taxon>Embryophyta</taxon>
        <taxon>Tracheophyta</taxon>
        <taxon>Spermatophyta</taxon>
        <taxon>Magnoliopsida</taxon>
        <taxon>eudicotyledons</taxon>
        <taxon>Gunneridae</taxon>
        <taxon>Pentapetalae</taxon>
        <taxon>rosids</taxon>
        <taxon>fabids</taxon>
        <taxon>Fabales</taxon>
        <taxon>Fabaceae</taxon>
        <taxon>Papilionoideae</taxon>
        <taxon>50 kb inversion clade</taxon>
        <taxon>NPAAA clade</taxon>
        <taxon>indigoferoid/millettioid clade</taxon>
        <taxon>Phaseoleae</taxon>
        <taxon>Glycine</taxon>
        <taxon>Glycine subgen. Soja</taxon>
    </lineage>
</organism>
<dbReference type="Proteomes" id="UP000289340">
    <property type="component" value="Chromosome 14"/>
</dbReference>
<dbReference type="Pfam" id="PF03081">
    <property type="entry name" value="Exo70_C"/>
    <property type="match status" value="1"/>
</dbReference>
<dbReference type="GO" id="GO:0015031">
    <property type="term" value="P:protein transport"/>
    <property type="evidence" value="ECO:0007669"/>
    <property type="project" value="UniProtKB-KW"/>
</dbReference>
<evidence type="ECO:0000256" key="1">
    <source>
        <dbReference type="ARBA" id="ARBA00006756"/>
    </source>
</evidence>
<dbReference type="InterPro" id="IPR016159">
    <property type="entry name" value="Cullin_repeat-like_dom_sf"/>
</dbReference>
<sequence length="931" mass="104786">MAECKPCLLEKEYDANAQPNSEMADATKKCGESYVLLRLLLDCSVTHSAPLSTIYWESTGPGGRFCFTLFSVSLSGLPSSRQPSTSLRLENHLAILVFMATSIYSFFFDKAANGKPDAYSLISYASFVAIMSLGLSRLTQFGFEIDLLHFFCGVFLFWVWTYVTQSNSSSQEDSGNDGLIPLRFINCIMSLEKENEMLVPMVCSHVNKYLKAVVDSESKDKGHIPELQLDPDVNFMMDAQPSGISMHLHETVKLMMAAGFEQECCDAYSNCHKEFLEQCLWALGLQLQALNTWNIENWIKTCKAAGKILFPNERRLCDSVFFGLSRNDNWFRQTVTKVGHNCKLYQRSSWNKMLHILMLEGKESVVPPNVVAESMKDKLNLFNLMFVEICAAQSTWIVSDKQLREQIIKSIDSILLPMPPKYGLDSSTINPEPSHSAILTSVIYHKTQTAPDFVKLSTTHENKTMVSHHWCRVLAGSLSSKSCTYCGKDNHTVGRCYRKSGFPPNYTSRGGRSSQGGSGRGSSNGKGNKVCTHCGFTNHIVDECYRNMDILLDTSFTGLKDQMLTMLMLWKKKNSAHVNSHVNQIGIVTGFVGSSNIHVGSTPLFSYQKNLQDQKKNRKHSKATSKSLHHEFRWFDNVPTSTGNAAHHHHIDHETLQNLQRIGTVDMEEGLYGLKMSPLSLDKECNSNSTINYIFSSVSTLSYKHSGQVCRLQRSLYGLKQASRQCAFKIKDLGDLRFFLGFEVARTPVGFSDSDWAGCLDTRKSITGYAIYIGNSLVSWKSKKQATISRSSSEAEYRAWASATYELQWVNFLVEEFKVHSQQPATLYCDNKSALHIATNPIFHERTKHIEIDCQVIRKKVMTGIVKLLPISSANQLADIYTKALLSRDFQFLYFKLGSPNKQTGRIREAGSLNLEPVDRVNVIVYKFPNI</sequence>
<comment type="caution">
    <text evidence="7">The sequence shown here is derived from an EMBL/GenBank/DDBJ whole genome shotgun (WGS) entry which is preliminary data.</text>
</comment>
<feature type="transmembrane region" description="Helical" evidence="5">
    <location>
        <begin position="119"/>
        <end position="135"/>
    </location>
</feature>
<feature type="transmembrane region" description="Helical" evidence="5">
    <location>
        <begin position="89"/>
        <end position="107"/>
    </location>
</feature>
<comment type="function">
    <text evidence="3">Component of the exocyst complex.</text>
</comment>
<dbReference type="Gene3D" id="1.20.1280.170">
    <property type="entry name" value="Exocyst complex component Exo70"/>
    <property type="match status" value="2"/>
</dbReference>
<dbReference type="InterPro" id="IPR046364">
    <property type="entry name" value="Exo70_C"/>
</dbReference>
<keyword evidence="3" id="KW-0653">Protein transport</keyword>
<feature type="transmembrane region" description="Helical" evidence="5">
    <location>
        <begin position="147"/>
        <end position="163"/>
    </location>
</feature>
<protein>
    <recommendedName>
        <fullName evidence="3">Exocyst subunit Exo70 family protein</fullName>
    </recommendedName>
</protein>
<dbReference type="InterPro" id="IPR004140">
    <property type="entry name" value="Exo70"/>
</dbReference>
<dbReference type="SUPFAM" id="SSF74788">
    <property type="entry name" value="Cullin repeat-like"/>
    <property type="match status" value="2"/>
</dbReference>
<name>A0A445H8D1_GLYSO</name>
<dbReference type="GO" id="GO:0005546">
    <property type="term" value="F:phosphatidylinositol-4,5-bisphosphate binding"/>
    <property type="evidence" value="ECO:0007669"/>
    <property type="project" value="InterPro"/>
</dbReference>
<dbReference type="SUPFAM" id="SSF56672">
    <property type="entry name" value="DNA/RNA polymerases"/>
    <property type="match status" value="1"/>
</dbReference>
<evidence type="ECO:0000256" key="5">
    <source>
        <dbReference type="SAM" id="Phobius"/>
    </source>
</evidence>
<keyword evidence="5" id="KW-0812">Transmembrane</keyword>
<keyword evidence="5" id="KW-0472">Membrane</keyword>
<gene>
    <name evidence="7" type="ORF">D0Y65_039275</name>
</gene>
<evidence type="ECO:0000256" key="2">
    <source>
        <dbReference type="ARBA" id="ARBA00022448"/>
    </source>
</evidence>
<evidence type="ECO:0000256" key="4">
    <source>
        <dbReference type="SAM" id="MobiDB-lite"/>
    </source>
</evidence>
<keyword evidence="8" id="KW-1185">Reference proteome</keyword>
<keyword evidence="3" id="KW-0268">Exocytosis</keyword>
<keyword evidence="5" id="KW-1133">Transmembrane helix</keyword>
<feature type="domain" description="Exocyst complex subunit Exo70 C-terminal" evidence="6">
    <location>
        <begin position="327"/>
        <end position="418"/>
    </location>
</feature>
<evidence type="ECO:0000313" key="8">
    <source>
        <dbReference type="Proteomes" id="UP000289340"/>
    </source>
</evidence>
<reference evidence="7 8" key="1">
    <citation type="submission" date="2018-09" db="EMBL/GenBank/DDBJ databases">
        <title>A high-quality reference genome of wild soybean provides a powerful tool to mine soybean genomes.</title>
        <authorList>
            <person name="Xie M."/>
            <person name="Chung C.Y.L."/>
            <person name="Li M.-W."/>
            <person name="Wong F.-L."/>
            <person name="Chan T.-F."/>
            <person name="Lam H.-M."/>
        </authorList>
    </citation>
    <scope>NUCLEOTIDE SEQUENCE [LARGE SCALE GENOMIC DNA]</scope>
    <source>
        <strain evidence="8">cv. W05</strain>
        <tissue evidence="7">Hypocotyl of etiolated seedlings</tissue>
    </source>
</reference>
<dbReference type="PANTHER" id="PTHR12542">
    <property type="entry name" value="EXOCYST COMPLEX PROTEIN EXO70"/>
    <property type="match status" value="1"/>
</dbReference>
<evidence type="ECO:0000313" key="7">
    <source>
        <dbReference type="EMBL" id="RZB69873.1"/>
    </source>
</evidence>
<dbReference type="EMBL" id="QZWG01000014">
    <property type="protein sequence ID" value="RZB69873.1"/>
    <property type="molecule type" value="Genomic_DNA"/>
</dbReference>
<comment type="similarity">
    <text evidence="1 3">Belongs to the EXO70 family.</text>
</comment>
<dbReference type="AlphaFoldDB" id="A0A445H8D1"/>
<dbReference type="PANTHER" id="PTHR12542:SF180">
    <property type="entry name" value="EXOCYST SUBUNIT EXO70 FAMILY PROTEIN"/>
    <property type="match status" value="1"/>
</dbReference>
<keyword evidence="2 3" id="KW-0813">Transport</keyword>
<evidence type="ECO:0000256" key="3">
    <source>
        <dbReference type="RuleBase" id="RU365026"/>
    </source>
</evidence>
<dbReference type="CDD" id="cd09272">
    <property type="entry name" value="RNase_HI_RT_Ty1"/>
    <property type="match status" value="1"/>
</dbReference>
<dbReference type="InterPro" id="IPR043502">
    <property type="entry name" value="DNA/RNA_pol_sf"/>
</dbReference>
<accession>A0A445H8D1</accession>
<dbReference type="GO" id="GO:0000145">
    <property type="term" value="C:exocyst"/>
    <property type="evidence" value="ECO:0007669"/>
    <property type="project" value="InterPro"/>
</dbReference>
<feature type="compositionally biased region" description="Gly residues" evidence="4">
    <location>
        <begin position="513"/>
        <end position="524"/>
    </location>
</feature>